<dbReference type="PANTHER" id="PTHR46530">
    <property type="entry name" value="PROTEIN MONO-ADP-RIBOSYLTRANSFERASE PARP4"/>
    <property type="match status" value="1"/>
</dbReference>
<dbReference type="EMBL" id="JAATJU010024766">
    <property type="protein sequence ID" value="KAH0504991.1"/>
    <property type="molecule type" value="Genomic_DNA"/>
</dbReference>
<dbReference type="InterPro" id="IPR012317">
    <property type="entry name" value="Poly(ADP-ribose)pol_cat_dom"/>
</dbReference>
<proteinExistence type="inferred from homology"/>
<dbReference type="Pfam" id="PF00644">
    <property type="entry name" value="PARP"/>
    <property type="match status" value="1"/>
</dbReference>
<dbReference type="InterPro" id="IPR031273">
    <property type="entry name" value="PARP4"/>
</dbReference>
<dbReference type="EC" id="2.4.2.-" evidence="2"/>
<dbReference type="SMART" id="SM00609">
    <property type="entry name" value="VIT"/>
    <property type="match status" value="1"/>
</dbReference>
<dbReference type="PROSITE" id="PS51468">
    <property type="entry name" value="VIT"/>
    <property type="match status" value="1"/>
</dbReference>
<dbReference type="GO" id="GO:0005737">
    <property type="term" value="C:cytoplasm"/>
    <property type="evidence" value="ECO:0007669"/>
    <property type="project" value="TreeGrafter"/>
</dbReference>
<dbReference type="GO" id="GO:0003950">
    <property type="term" value="F:NAD+ poly-ADP-ribosyltransferase activity"/>
    <property type="evidence" value="ECO:0007669"/>
    <property type="project" value="UniProtKB-UniRule"/>
</dbReference>
<dbReference type="Gene3D" id="3.90.228.10">
    <property type="match status" value="1"/>
</dbReference>
<comment type="similarity">
    <text evidence="1">Belongs to the ARTD/PARP family.</text>
</comment>
<dbReference type="AlphaFoldDB" id="A0A8J6G5X8"/>
<dbReference type="Proteomes" id="UP000710432">
    <property type="component" value="Unassembled WGS sequence"/>
</dbReference>
<keyword evidence="2" id="KW-0328">Glycosyltransferase</keyword>
<evidence type="ECO:0000313" key="5">
    <source>
        <dbReference type="EMBL" id="KAH0504991.1"/>
    </source>
</evidence>
<dbReference type="PROSITE" id="PS51059">
    <property type="entry name" value="PARP_CATALYTIC"/>
    <property type="match status" value="1"/>
</dbReference>
<evidence type="ECO:0000256" key="1">
    <source>
        <dbReference type="ARBA" id="ARBA00024347"/>
    </source>
</evidence>
<dbReference type="SUPFAM" id="SSF56399">
    <property type="entry name" value="ADP-ribosylation"/>
    <property type="match status" value="1"/>
</dbReference>
<name>A0A8J6G5X8_MICOH</name>
<keyword evidence="2" id="KW-0808">Transferase</keyword>
<reference evidence="5" key="1">
    <citation type="submission" date="2020-03" db="EMBL/GenBank/DDBJ databases">
        <title>Studies in the Genomics of Life Span.</title>
        <authorList>
            <person name="Glass D."/>
        </authorList>
    </citation>
    <scope>NUCLEOTIDE SEQUENCE</scope>
    <source>
        <strain evidence="5">LTLLF</strain>
        <tissue evidence="5">Muscle</tissue>
    </source>
</reference>
<feature type="domain" description="PARP catalytic" evidence="3">
    <location>
        <begin position="1"/>
        <end position="133"/>
    </location>
</feature>
<keyword evidence="2" id="KW-0520">NAD</keyword>
<organism evidence="5 6">
    <name type="scientific">Microtus ochrogaster</name>
    <name type="common">Prairie vole</name>
    <dbReference type="NCBI Taxonomy" id="79684"/>
    <lineage>
        <taxon>Eukaryota</taxon>
        <taxon>Metazoa</taxon>
        <taxon>Chordata</taxon>
        <taxon>Craniata</taxon>
        <taxon>Vertebrata</taxon>
        <taxon>Euteleostomi</taxon>
        <taxon>Mammalia</taxon>
        <taxon>Eutheria</taxon>
        <taxon>Euarchontoglires</taxon>
        <taxon>Glires</taxon>
        <taxon>Rodentia</taxon>
        <taxon>Myomorpha</taxon>
        <taxon>Muroidea</taxon>
        <taxon>Cricetidae</taxon>
        <taxon>Arvicolinae</taxon>
        <taxon>Microtus</taxon>
    </lineage>
</organism>
<accession>A0A8J6G5X8</accession>
<sequence length="287" mass="31963">MASVVNVWENCVISLPTNQSPLLSLPGRGADRPYIVASWKTRSTSIKYSHAGETDGSRLLVVCDVALGKCMDLFKKDFSLTKAPPGYDSVHGVSKTASVPTDFEDDEFVVYKTSQVKMKYIVKFRIPGDQIKDFHPDENTELEEHRAEPSNVSKVEDFQLPDVKPLTNVKAGLQDKSANSVPLDSVHIRGRIIDFVAQIIVFQTYTNQSHVPIEAKYIFPLDDKAAVCGFEAFINGKHIVGEIKEKEEAQQKYREAVSQGHGAYLMDQDTPVQLVTHPVASVLWEIV</sequence>
<evidence type="ECO:0000313" key="6">
    <source>
        <dbReference type="Proteomes" id="UP000710432"/>
    </source>
</evidence>
<evidence type="ECO:0000256" key="2">
    <source>
        <dbReference type="RuleBase" id="RU362114"/>
    </source>
</evidence>
<dbReference type="PANTHER" id="PTHR46530:SF1">
    <property type="entry name" value="PROTEIN MONO-ADP-RIBOSYLTRANSFERASE PARP4"/>
    <property type="match status" value="1"/>
</dbReference>
<evidence type="ECO:0000259" key="3">
    <source>
        <dbReference type="PROSITE" id="PS51059"/>
    </source>
</evidence>
<dbReference type="InterPro" id="IPR013694">
    <property type="entry name" value="VIT"/>
</dbReference>
<gene>
    <name evidence="5" type="ORF">LTLLF_180655</name>
</gene>
<feature type="domain" description="VIT" evidence="4">
    <location>
        <begin position="167"/>
        <end position="287"/>
    </location>
</feature>
<dbReference type="Pfam" id="PF08487">
    <property type="entry name" value="VIT"/>
    <property type="match status" value="1"/>
</dbReference>
<comment type="caution">
    <text evidence="5">The sequence shown here is derived from an EMBL/GenBank/DDBJ whole genome shotgun (WGS) entry which is preliminary data.</text>
</comment>
<protein>
    <recommendedName>
        <fullName evidence="2">Poly [ADP-ribose] polymerase</fullName>
        <shortName evidence="2">PARP</shortName>
        <ecNumber evidence="2">2.4.2.-</ecNumber>
    </recommendedName>
</protein>
<evidence type="ECO:0000259" key="4">
    <source>
        <dbReference type="PROSITE" id="PS51468"/>
    </source>
</evidence>